<feature type="compositionally biased region" description="Low complexity" evidence="1">
    <location>
        <begin position="707"/>
        <end position="719"/>
    </location>
</feature>
<accession>A0AB34JQP5</accession>
<proteinExistence type="predicted"/>
<feature type="region of interest" description="Disordered" evidence="1">
    <location>
        <begin position="165"/>
        <end position="191"/>
    </location>
</feature>
<evidence type="ECO:0000256" key="1">
    <source>
        <dbReference type="SAM" id="MobiDB-lite"/>
    </source>
</evidence>
<dbReference type="GO" id="GO:0005737">
    <property type="term" value="C:cytoplasm"/>
    <property type="evidence" value="ECO:0007669"/>
    <property type="project" value="TreeGrafter"/>
</dbReference>
<gene>
    <name evidence="3" type="ORF">AB1Y20_019189</name>
</gene>
<dbReference type="Gene3D" id="1.20.58.130">
    <property type="match status" value="1"/>
</dbReference>
<feature type="compositionally biased region" description="Pro residues" evidence="1">
    <location>
        <begin position="172"/>
        <end position="187"/>
    </location>
</feature>
<dbReference type="PANTHER" id="PTHR46467">
    <property type="entry name" value="TETHER CONTAINING UBX DOMAIN FOR GLUT4"/>
    <property type="match status" value="1"/>
</dbReference>
<dbReference type="InterPro" id="IPR036339">
    <property type="entry name" value="PUB-like_dom_sf"/>
</dbReference>
<evidence type="ECO:0000259" key="2">
    <source>
        <dbReference type="PROSITE" id="PS50033"/>
    </source>
</evidence>
<dbReference type="GO" id="GO:0005634">
    <property type="term" value="C:nucleus"/>
    <property type="evidence" value="ECO:0007669"/>
    <property type="project" value="TreeGrafter"/>
</dbReference>
<dbReference type="Pfam" id="PF00789">
    <property type="entry name" value="UBX"/>
    <property type="match status" value="1"/>
</dbReference>
<dbReference type="SUPFAM" id="SSF57997">
    <property type="entry name" value="Tropomyosin"/>
    <property type="match status" value="1"/>
</dbReference>
<dbReference type="SUPFAM" id="SSF143503">
    <property type="entry name" value="PUG domain-like"/>
    <property type="match status" value="1"/>
</dbReference>
<dbReference type="Pfam" id="PF11470">
    <property type="entry name" value="TUG-UBL1"/>
    <property type="match status" value="1"/>
</dbReference>
<evidence type="ECO:0000313" key="3">
    <source>
        <dbReference type="EMBL" id="KAL1524286.1"/>
    </source>
</evidence>
<reference evidence="3 4" key="1">
    <citation type="journal article" date="2024" name="Science">
        <title>Giant polyketide synthase enzymes in the biosynthesis of giant marine polyether toxins.</title>
        <authorList>
            <person name="Fallon T.R."/>
            <person name="Shende V.V."/>
            <person name="Wierzbicki I.H."/>
            <person name="Pendleton A.L."/>
            <person name="Watervoot N.F."/>
            <person name="Auber R.P."/>
            <person name="Gonzalez D.J."/>
            <person name="Wisecaver J.H."/>
            <person name="Moore B.S."/>
        </authorList>
    </citation>
    <scope>NUCLEOTIDE SEQUENCE [LARGE SCALE GENOMIC DNA]</scope>
    <source>
        <strain evidence="3 4">12B1</strain>
    </source>
</reference>
<dbReference type="Pfam" id="PF09409">
    <property type="entry name" value="PUB"/>
    <property type="match status" value="1"/>
</dbReference>
<dbReference type="AlphaFoldDB" id="A0AB34JQP5"/>
<dbReference type="SMART" id="SM00166">
    <property type="entry name" value="UBX"/>
    <property type="match status" value="1"/>
</dbReference>
<sequence length="735" mass="77042">MAMRLQVDVGGGKKEVMSVGPNTTMQAVLVEMCQRRRLDPSRYALKHRRALLESSLTVRFSGLSPNAMLELVPSEHRAAAHGDCTIALQSEDGQRKTIRVDTATSLSQLLGEHAPPPPEGMRYGVVFTGRPIAPEALEATTVGELGVRPGGSAVLRLSLFTPQPTSVATPSLAPPSLPPSQVPPVPSEMPAVQSEVPPVPAVMPAVQLEVPAVQLEVPAVQFEVPAVQLEVPAVQSEVPAVTAEAPAVQSEVPAVQSEVPAVQSEVPAVQSEVPAVQSEVPAVQSEVPAVQSEVPAVQSEVPAVQSEGGASAMQMDSLPAAATPPAAEAAPPAAAAAAAEADGGARRAMISEAIDQLRVGLGAERCAEALGLLRRYAENVLAAPHEPKFRTIRQRNARFDAAVGAHAAARHLLRLVGFREERLALEAEEEPVWTLPAEAELEPLAALAQLARSVAAPPAAGAAAPQPAAEASAAGRGVAAGQRPPPAQGRKKTVTEAQVERLRAQKLLPRADVSVPRQLVVLRPGERPPAAEVDDDFFEVTQGDLHGMAISSDGEPAAMQTAAMRELAALQALKSYSHALVRVRLPNGLLLQAAFHPLETVGRVIELVASCLHEAHRRRFTLFTSPPRVTLNPEHSLVQAGLVPAATAILAWEAEYDARALTAEELLAPEALASLSAIDQVNTQLAFPTAEEPHGGGASTKRSLEVAQAPRAAAAPGQADTKKDKEKAISKLLRL</sequence>
<feature type="compositionally biased region" description="Low complexity" evidence="1">
    <location>
        <begin position="465"/>
        <end position="482"/>
    </location>
</feature>
<dbReference type="InterPro" id="IPR021569">
    <property type="entry name" value="TUG-UBL1"/>
</dbReference>
<dbReference type="CDD" id="cd16105">
    <property type="entry name" value="Ubl_ASPSCR1_like"/>
    <property type="match status" value="1"/>
</dbReference>
<dbReference type="CDD" id="cd09212">
    <property type="entry name" value="PUB"/>
    <property type="match status" value="1"/>
</dbReference>
<dbReference type="PANTHER" id="PTHR46467:SF1">
    <property type="entry name" value="TETHER CONTAINING UBX DOMAIN FOR GLUT4"/>
    <property type="match status" value="1"/>
</dbReference>
<feature type="region of interest" description="Disordered" evidence="1">
    <location>
        <begin position="465"/>
        <end position="496"/>
    </location>
</feature>
<dbReference type="Gene3D" id="3.10.20.90">
    <property type="entry name" value="Phosphatidylinositol 3-kinase Catalytic Subunit, Chain A, domain 1"/>
    <property type="match status" value="2"/>
</dbReference>
<organism evidence="3 4">
    <name type="scientific">Prymnesium parvum</name>
    <name type="common">Toxic golden alga</name>
    <dbReference type="NCBI Taxonomy" id="97485"/>
    <lineage>
        <taxon>Eukaryota</taxon>
        <taxon>Haptista</taxon>
        <taxon>Haptophyta</taxon>
        <taxon>Prymnesiophyceae</taxon>
        <taxon>Prymnesiales</taxon>
        <taxon>Prymnesiaceae</taxon>
        <taxon>Prymnesium</taxon>
    </lineage>
</organism>
<dbReference type="Gene3D" id="1.20.58.2190">
    <property type="match status" value="1"/>
</dbReference>
<feature type="domain" description="UBX" evidence="2">
    <location>
        <begin position="574"/>
        <end position="650"/>
    </location>
</feature>
<dbReference type="SMART" id="SM00580">
    <property type="entry name" value="PUG"/>
    <property type="match status" value="1"/>
</dbReference>
<dbReference type="EMBL" id="JBGBPQ010000005">
    <property type="protein sequence ID" value="KAL1524286.1"/>
    <property type="molecule type" value="Genomic_DNA"/>
</dbReference>
<dbReference type="InterPro" id="IPR029071">
    <property type="entry name" value="Ubiquitin-like_domsf"/>
</dbReference>
<comment type="caution">
    <text evidence="3">The sequence shown here is derived from an EMBL/GenBank/DDBJ whole genome shotgun (WGS) entry which is preliminary data.</text>
</comment>
<dbReference type="GO" id="GO:0012506">
    <property type="term" value="C:vesicle membrane"/>
    <property type="evidence" value="ECO:0007669"/>
    <property type="project" value="TreeGrafter"/>
</dbReference>
<dbReference type="PROSITE" id="PS50033">
    <property type="entry name" value="UBX"/>
    <property type="match status" value="1"/>
</dbReference>
<dbReference type="GO" id="GO:0006886">
    <property type="term" value="P:intracellular protein transport"/>
    <property type="evidence" value="ECO:0007669"/>
    <property type="project" value="TreeGrafter"/>
</dbReference>
<dbReference type="InterPro" id="IPR001012">
    <property type="entry name" value="UBX_dom"/>
</dbReference>
<dbReference type="Proteomes" id="UP001515480">
    <property type="component" value="Unassembled WGS sequence"/>
</dbReference>
<dbReference type="SUPFAM" id="SSF54236">
    <property type="entry name" value="Ubiquitin-like"/>
    <property type="match status" value="2"/>
</dbReference>
<dbReference type="InterPro" id="IPR018997">
    <property type="entry name" value="PUB_domain"/>
</dbReference>
<evidence type="ECO:0000313" key="4">
    <source>
        <dbReference type="Proteomes" id="UP001515480"/>
    </source>
</evidence>
<name>A0AB34JQP5_PRYPA</name>
<feature type="region of interest" description="Disordered" evidence="1">
    <location>
        <begin position="689"/>
        <end position="726"/>
    </location>
</feature>
<protein>
    <recommendedName>
        <fullName evidence="2">UBX domain-containing protein</fullName>
    </recommendedName>
</protein>
<keyword evidence="4" id="KW-1185">Reference proteome</keyword>